<dbReference type="Pfam" id="PF13456">
    <property type="entry name" value="RVT_3"/>
    <property type="match status" value="1"/>
</dbReference>
<evidence type="ECO:0000259" key="1">
    <source>
        <dbReference type="Pfam" id="PF13456"/>
    </source>
</evidence>
<dbReference type="CDD" id="cd06222">
    <property type="entry name" value="RNase_H_like"/>
    <property type="match status" value="1"/>
</dbReference>
<proteinExistence type="predicted"/>
<dbReference type="GO" id="GO:0004523">
    <property type="term" value="F:RNA-DNA hybrid ribonuclease activity"/>
    <property type="evidence" value="ECO:0007669"/>
    <property type="project" value="InterPro"/>
</dbReference>
<evidence type="ECO:0000313" key="2">
    <source>
        <dbReference type="EMBL" id="KAK1297060.1"/>
    </source>
</evidence>
<gene>
    <name evidence="2" type="ORF">QJS10_CPB15g01175</name>
</gene>
<dbReference type="InterPro" id="IPR044730">
    <property type="entry name" value="RNase_H-like_dom_plant"/>
</dbReference>
<reference evidence="2" key="2">
    <citation type="submission" date="2023-06" db="EMBL/GenBank/DDBJ databases">
        <authorList>
            <person name="Ma L."/>
            <person name="Liu K.-W."/>
            <person name="Li Z."/>
            <person name="Hsiao Y.-Y."/>
            <person name="Qi Y."/>
            <person name="Fu T."/>
            <person name="Tang G."/>
            <person name="Zhang D."/>
            <person name="Sun W.-H."/>
            <person name="Liu D.-K."/>
            <person name="Li Y."/>
            <person name="Chen G.-Z."/>
            <person name="Liu X.-D."/>
            <person name="Liao X.-Y."/>
            <person name="Jiang Y.-T."/>
            <person name="Yu X."/>
            <person name="Hao Y."/>
            <person name="Huang J."/>
            <person name="Zhao X.-W."/>
            <person name="Ke S."/>
            <person name="Chen Y.-Y."/>
            <person name="Wu W.-L."/>
            <person name="Hsu J.-L."/>
            <person name="Lin Y.-F."/>
            <person name="Huang M.-D."/>
            <person name="Li C.-Y."/>
            <person name="Huang L."/>
            <person name="Wang Z.-W."/>
            <person name="Zhao X."/>
            <person name="Zhong W.-Y."/>
            <person name="Peng D.-H."/>
            <person name="Ahmad S."/>
            <person name="Lan S."/>
            <person name="Zhang J.-S."/>
            <person name="Tsai W.-C."/>
            <person name="Van De Peer Y."/>
            <person name="Liu Z.-J."/>
        </authorList>
    </citation>
    <scope>NUCLEOTIDE SEQUENCE</scope>
    <source>
        <strain evidence="2">CP</strain>
        <tissue evidence="2">Leaves</tissue>
    </source>
</reference>
<dbReference type="Proteomes" id="UP001180020">
    <property type="component" value="Unassembled WGS sequence"/>
</dbReference>
<dbReference type="InterPro" id="IPR002156">
    <property type="entry name" value="RNaseH_domain"/>
</dbReference>
<dbReference type="InterPro" id="IPR053151">
    <property type="entry name" value="RNase_H-like"/>
</dbReference>
<organism evidence="2 3">
    <name type="scientific">Acorus calamus</name>
    <name type="common">Sweet flag</name>
    <dbReference type="NCBI Taxonomy" id="4465"/>
    <lineage>
        <taxon>Eukaryota</taxon>
        <taxon>Viridiplantae</taxon>
        <taxon>Streptophyta</taxon>
        <taxon>Embryophyta</taxon>
        <taxon>Tracheophyta</taxon>
        <taxon>Spermatophyta</taxon>
        <taxon>Magnoliopsida</taxon>
        <taxon>Liliopsida</taxon>
        <taxon>Acoraceae</taxon>
        <taxon>Acorus</taxon>
    </lineage>
</organism>
<dbReference type="SUPFAM" id="SSF53098">
    <property type="entry name" value="Ribonuclease H-like"/>
    <property type="match status" value="1"/>
</dbReference>
<dbReference type="InterPro" id="IPR036397">
    <property type="entry name" value="RNaseH_sf"/>
</dbReference>
<dbReference type="PANTHER" id="PTHR47723">
    <property type="entry name" value="OS05G0353850 PROTEIN"/>
    <property type="match status" value="1"/>
</dbReference>
<dbReference type="EMBL" id="JAUJYO010000015">
    <property type="protein sequence ID" value="KAK1297060.1"/>
    <property type="molecule type" value="Genomic_DNA"/>
</dbReference>
<protein>
    <recommendedName>
        <fullName evidence="1">RNase H type-1 domain-containing protein</fullName>
    </recommendedName>
</protein>
<dbReference type="PANTHER" id="PTHR47723:SF19">
    <property type="entry name" value="POLYNUCLEOTIDYL TRANSFERASE, RIBONUCLEASE H-LIKE SUPERFAMILY PROTEIN"/>
    <property type="match status" value="1"/>
</dbReference>
<comment type="caution">
    <text evidence="2">The sequence shown here is derived from an EMBL/GenBank/DDBJ whole genome shotgun (WGS) entry which is preliminary data.</text>
</comment>
<name>A0AAV9D770_ACOCL</name>
<dbReference type="Gene3D" id="3.30.420.10">
    <property type="entry name" value="Ribonuclease H-like superfamily/Ribonuclease H"/>
    <property type="match status" value="1"/>
</dbReference>
<reference evidence="2" key="1">
    <citation type="journal article" date="2023" name="Nat. Commun.">
        <title>Diploid and tetraploid genomes of Acorus and the evolution of monocots.</title>
        <authorList>
            <person name="Ma L."/>
            <person name="Liu K.W."/>
            <person name="Li Z."/>
            <person name="Hsiao Y.Y."/>
            <person name="Qi Y."/>
            <person name="Fu T."/>
            <person name="Tang G.D."/>
            <person name="Zhang D."/>
            <person name="Sun W.H."/>
            <person name="Liu D.K."/>
            <person name="Li Y."/>
            <person name="Chen G.Z."/>
            <person name="Liu X.D."/>
            <person name="Liao X.Y."/>
            <person name="Jiang Y.T."/>
            <person name="Yu X."/>
            <person name="Hao Y."/>
            <person name="Huang J."/>
            <person name="Zhao X.W."/>
            <person name="Ke S."/>
            <person name="Chen Y.Y."/>
            <person name="Wu W.L."/>
            <person name="Hsu J.L."/>
            <person name="Lin Y.F."/>
            <person name="Huang M.D."/>
            <person name="Li C.Y."/>
            <person name="Huang L."/>
            <person name="Wang Z.W."/>
            <person name="Zhao X."/>
            <person name="Zhong W.Y."/>
            <person name="Peng D.H."/>
            <person name="Ahmad S."/>
            <person name="Lan S."/>
            <person name="Zhang J.S."/>
            <person name="Tsai W.C."/>
            <person name="Van de Peer Y."/>
            <person name="Liu Z.J."/>
        </authorList>
    </citation>
    <scope>NUCLEOTIDE SEQUENCE</scope>
    <source>
        <strain evidence="2">CP</strain>
    </source>
</reference>
<dbReference type="AlphaFoldDB" id="A0AAV9D770"/>
<feature type="domain" description="RNase H type-1" evidence="1">
    <location>
        <begin position="47"/>
        <end position="165"/>
    </location>
</feature>
<dbReference type="InterPro" id="IPR012337">
    <property type="entry name" value="RNaseH-like_sf"/>
</dbReference>
<keyword evidence="3" id="KW-1185">Reference proteome</keyword>
<dbReference type="GO" id="GO:0003676">
    <property type="term" value="F:nucleic acid binding"/>
    <property type="evidence" value="ECO:0007669"/>
    <property type="project" value="InterPro"/>
</dbReference>
<sequence>MHSRLNCDPTAETEYISTHFGIYIPAHKYMAITFSWCPPPPGWVKCNSDGSLTSDRAGHGALVRDSTGNFVVGEAAQVPLASINHLELMGVKQGICLCIQRHFRKVIIETDSSTVCAWIQGQGLVPWRSKRVFLETMDLLDSLDEWSIQHVYREANVPGDLLAARMTSPGCSLFFPHTVWTKLAAALLRDRAGPTFTRILHDPSLDQVDSLND</sequence>
<accession>A0AAV9D770</accession>
<evidence type="ECO:0000313" key="3">
    <source>
        <dbReference type="Proteomes" id="UP001180020"/>
    </source>
</evidence>